<sequence length="436" mass="49863">MNTHIDAEEVDPLFNIVYIVSEYYLNSGDFNGMSFRALAESVGEEIAIEEKMVELIRDDALFISHSKFVINPHIIMYPPESIETQLGLIASGELKSAVLYPTARVLQKIVDTSRYAHTPLRLYLALGNPQLGVVLFYPSVLEQYRNDPRYLYETDDIVGRLVISDEYFETADVPESDQIILSRFGFAVSKTGHRAVAAMLRDLANLSDEHQQIWHARAIPSELVEKHHFHLIKEYQQVLNGERRQRCSLTTAFMYEMNAINEICNATYKKRIFNRDWIDGFARLSGLTMMLSPTIREYHNFIHLLDKILSDNINKKFFEGHVSFERETALADGRIKVENKGTLALLKEWLGIDFPREGARISTIMASLNRVRKERQKPAHTIEMDKFDPSLWAAQRSLLAEAHGGLKALRQLLSDNLSFSLSGSTHRQVNMPISDD</sequence>
<gene>
    <name evidence="1" type="ORF">NYZ96_13150</name>
</gene>
<protein>
    <submittedName>
        <fullName evidence="1">Uncharacterized protein</fullName>
    </submittedName>
</protein>
<organism evidence="1 2">
    <name type="scientific">Burkholderia gladioli</name>
    <name type="common">Pseudomonas marginata</name>
    <name type="synonym">Phytomonas marginata</name>
    <dbReference type="NCBI Taxonomy" id="28095"/>
    <lineage>
        <taxon>Bacteria</taxon>
        <taxon>Pseudomonadati</taxon>
        <taxon>Pseudomonadota</taxon>
        <taxon>Betaproteobacteria</taxon>
        <taxon>Burkholderiales</taxon>
        <taxon>Burkholderiaceae</taxon>
        <taxon>Burkholderia</taxon>
    </lineage>
</organism>
<dbReference type="AlphaFoldDB" id="A0AB38TLG9"/>
<dbReference type="EMBL" id="CP104214">
    <property type="protein sequence ID" value="UWX69161.1"/>
    <property type="molecule type" value="Genomic_DNA"/>
</dbReference>
<accession>A0AB38TLG9</accession>
<proteinExistence type="predicted"/>
<evidence type="ECO:0000313" key="2">
    <source>
        <dbReference type="Proteomes" id="UP001059745"/>
    </source>
</evidence>
<dbReference type="RefSeq" id="WP_260531238.1">
    <property type="nucleotide sequence ID" value="NZ_CP104214.1"/>
</dbReference>
<name>A0AB38TLG9_BURGA</name>
<reference evidence="1" key="1">
    <citation type="submission" date="2022-09" db="EMBL/GenBank/DDBJ databases">
        <title>Genomic of Burkholderia gladioli.</title>
        <authorList>
            <person name="Wu H."/>
        </authorList>
    </citation>
    <scope>NUCLEOTIDE SEQUENCE</scope>
    <source>
        <strain evidence="1">ZN-S4</strain>
    </source>
</reference>
<dbReference type="Proteomes" id="UP001059745">
    <property type="component" value="Chromosome 1"/>
</dbReference>
<evidence type="ECO:0000313" key="1">
    <source>
        <dbReference type="EMBL" id="UWX69161.1"/>
    </source>
</evidence>